<keyword evidence="2" id="KW-1185">Reference proteome</keyword>
<organism evidence="1 2">
    <name type="scientific">Streptomyces xanthochromogenes</name>
    <dbReference type="NCBI Taxonomy" id="67384"/>
    <lineage>
        <taxon>Bacteria</taxon>
        <taxon>Bacillati</taxon>
        <taxon>Actinomycetota</taxon>
        <taxon>Actinomycetes</taxon>
        <taxon>Kitasatosporales</taxon>
        <taxon>Streptomycetaceae</taxon>
        <taxon>Streptomyces</taxon>
    </lineage>
</organism>
<gene>
    <name evidence="1" type="ORF">GCM10010326_29090</name>
</gene>
<protein>
    <submittedName>
        <fullName evidence="1">Uncharacterized protein</fullName>
    </submittedName>
</protein>
<dbReference type="RefSeq" id="WP_161257745.1">
    <property type="nucleotide sequence ID" value="NZ_BMUU01000004.1"/>
</dbReference>
<dbReference type="GeneID" id="96290879"/>
<reference evidence="2" key="1">
    <citation type="journal article" date="2019" name="Int. J. Syst. Evol. Microbiol.">
        <title>The Global Catalogue of Microorganisms (GCM) 10K type strain sequencing project: providing services to taxonomists for standard genome sequencing and annotation.</title>
        <authorList>
            <consortium name="The Broad Institute Genomics Platform"/>
            <consortium name="The Broad Institute Genome Sequencing Center for Infectious Disease"/>
            <person name="Wu L."/>
            <person name="Ma J."/>
        </authorList>
    </citation>
    <scope>NUCLEOTIDE SEQUENCE [LARGE SCALE GENOMIC DNA]</scope>
    <source>
        <strain evidence="2">JCM 4594</strain>
    </source>
</reference>
<accession>A0ABQ3A5W8</accession>
<comment type="caution">
    <text evidence="1">The sequence shown here is derived from an EMBL/GenBank/DDBJ whole genome shotgun (WGS) entry which is preliminary data.</text>
</comment>
<sequence length="81" mass="8367">MGRTLSTAGVLDADWASAFAATDFEAPRPGPVSPRSCPACALVVTVLEEAVASRSRELAVAGLELAAGHKRLGHPSDRRAP</sequence>
<name>A0ABQ3A5W8_9ACTN</name>
<evidence type="ECO:0000313" key="1">
    <source>
        <dbReference type="EMBL" id="GGY33220.1"/>
    </source>
</evidence>
<evidence type="ECO:0000313" key="2">
    <source>
        <dbReference type="Proteomes" id="UP000600946"/>
    </source>
</evidence>
<dbReference type="EMBL" id="BMUU01000004">
    <property type="protein sequence ID" value="GGY33220.1"/>
    <property type="molecule type" value="Genomic_DNA"/>
</dbReference>
<dbReference type="Proteomes" id="UP000600946">
    <property type="component" value="Unassembled WGS sequence"/>
</dbReference>
<proteinExistence type="predicted"/>